<reference evidence="3" key="1">
    <citation type="submission" date="2016-10" db="EMBL/GenBank/DDBJ databases">
        <authorList>
            <person name="Varghese N."/>
            <person name="Submissions S."/>
        </authorList>
    </citation>
    <scope>NUCLEOTIDE SEQUENCE [LARGE SCALE GENOMIC DNA]</scope>
    <source>
        <strain evidence="3">UNC178MFTsu3.1</strain>
    </source>
</reference>
<proteinExistence type="predicted"/>
<dbReference type="Proteomes" id="UP000199477">
    <property type="component" value="Unassembled WGS sequence"/>
</dbReference>
<dbReference type="AlphaFoldDB" id="A0A1I2D7A1"/>
<keyword evidence="1" id="KW-1133">Transmembrane helix</keyword>
<organism evidence="2 3">
    <name type="scientific">Dyella marensis</name>
    <dbReference type="NCBI Taxonomy" id="500610"/>
    <lineage>
        <taxon>Bacteria</taxon>
        <taxon>Pseudomonadati</taxon>
        <taxon>Pseudomonadota</taxon>
        <taxon>Gammaproteobacteria</taxon>
        <taxon>Lysobacterales</taxon>
        <taxon>Rhodanobacteraceae</taxon>
        <taxon>Dyella</taxon>
    </lineage>
</organism>
<evidence type="ECO:0000313" key="2">
    <source>
        <dbReference type="EMBL" id="SFE76417.1"/>
    </source>
</evidence>
<keyword evidence="1" id="KW-0472">Membrane</keyword>
<evidence type="ECO:0000256" key="1">
    <source>
        <dbReference type="SAM" id="Phobius"/>
    </source>
</evidence>
<name>A0A1I2D7A1_9GAMM</name>
<dbReference type="GO" id="GO:0043683">
    <property type="term" value="P:type IV pilus assembly"/>
    <property type="evidence" value="ECO:0007669"/>
    <property type="project" value="InterPro"/>
</dbReference>
<protein>
    <submittedName>
        <fullName evidence="2">Type IV pilus assembly protein PilW</fullName>
    </submittedName>
</protein>
<keyword evidence="3" id="KW-1185">Reference proteome</keyword>
<dbReference type="Pfam" id="PF16074">
    <property type="entry name" value="PilW"/>
    <property type="match status" value="1"/>
</dbReference>
<gene>
    <name evidence="2" type="ORF">SAMN02799615_01594</name>
</gene>
<feature type="transmembrane region" description="Helical" evidence="1">
    <location>
        <begin position="20"/>
        <end position="41"/>
    </location>
</feature>
<keyword evidence="1" id="KW-0812">Transmembrane</keyword>
<sequence>MRGPAHSLASARDTQAGLTLIELMVAMGLGLIVTVGVVAIFQSTSSSNRAQTQLARLQEEGRFAVTRMKRDLEKANGLYCNNSGGAARPAEASQLYLDGLRAPVVYSKYFQVDIFDVTTYFGTTSGSNTYPAEPTAPYSMPSYLFMRGYDCGLTAASCKPVDPGAYSWGPSRIPNMGKAVNSRVIGTDVITVRYLDPDRGWAIGGSGTSIATVPSTGAIDSITLRPLPGEPPVTDYANATVMLADCSGAQVFHMGRSGSQLWFTGYTFARPVLPRSMSAPKLFNFGSSFHAVTYYVKVVDNGNGQTTGALVRRMDGGPKYMGWGGWRGTEEELVRGVERLDFRYGIQDAHGKVRYVTADVVDAGKGIPCPPGEPNPITTVGCLWRAVSSIEVNLVVSGQNPLYTLAPGELAYTYGIDGKTTPTAPSKHRIKPSDQGFPEPMLRREFTAVVAVRNFNP</sequence>
<evidence type="ECO:0000313" key="3">
    <source>
        <dbReference type="Proteomes" id="UP000199477"/>
    </source>
</evidence>
<dbReference type="InterPro" id="IPR012902">
    <property type="entry name" value="N_methyl_site"/>
</dbReference>
<dbReference type="PROSITE" id="PS00409">
    <property type="entry name" value="PROKAR_NTER_METHYL"/>
    <property type="match status" value="1"/>
</dbReference>
<accession>A0A1I2D7A1</accession>
<dbReference type="STRING" id="500610.SAMN02799615_01594"/>
<dbReference type="Pfam" id="PF07963">
    <property type="entry name" value="N_methyl"/>
    <property type="match status" value="1"/>
</dbReference>
<dbReference type="EMBL" id="FONH01000004">
    <property type="protein sequence ID" value="SFE76417.1"/>
    <property type="molecule type" value="Genomic_DNA"/>
</dbReference>
<dbReference type="InterPro" id="IPR032092">
    <property type="entry name" value="PilW"/>
</dbReference>